<name>A0A9E7I3A7_9LILI</name>
<dbReference type="EMBL" id="CP097510">
    <property type="protein sequence ID" value="URE41884.1"/>
    <property type="molecule type" value="Genomic_DNA"/>
</dbReference>
<dbReference type="OrthoDB" id="276422at2759"/>
<evidence type="ECO:0000313" key="2">
    <source>
        <dbReference type="Proteomes" id="UP001055439"/>
    </source>
</evidence>
<dbReference type="EMBL" id="CP097510">
    <property type="protein sequence ID" value="URE41882.1"/>
    <property type="molecule type" value="Genomic_DNA"/>
</dbReference>
<dbReference type="AlphaFoldDB" id="A0A9E7I3A7"/>
<dbReference type="Proteomes" id="UP001055439">
    <property type="component" value="Chromosome 8"/>
</dbReference>
<organism evidence="1 2">
    <name type="scientific">Musa troglodytarum</name>
    <name type="common">fe'i banana</name>
    <dbReference type="NCBI Taxonomy" id="320322"/>
    <lineage>
        <taxon>Eukaryota</taxon>
        <taxon>Viridiplantae</taxon>
        <taxon>Streptophyta</taxon>
        <taxon>Embryophyta</taxon>
        <taxon>Tracheophyta</taxon>
        <taxon>Spermatophyta</taxon>
        <taxon>Magnoliopsida</taxon>
        <taxon>Liliopsida</taxon>
        <taxon>Zingiberales</taxon>
        <taxon>Musaceae</taxon>
        <taxon>Musa</taxon>
    </lineage>
</organism>
<sequence>MARYVPRHSTSNLPPFFLWRLVYRQLSCVVSGDWQRRLAMSFCCSTWWCNALLCGFWGSVATDWP</sequence>
<gene>
    <name evidence="1" type="ORF">MUK42_07982</name>
</gene>
<proteinExistence type="predicted"/>
<protein>
    <submittedName>
        <fullName evidence="1">Uncharacterized protein</fullName>
    </submittedName>
</protein>
<reference evidence="1" key="1">
    <citation type="submission" date="2022-05" db="EMBL/GenBank/DDBJ databases">
        <title>The Musa troglodytarum L. genome provides insights into the mechanism of non-climacteric behaviour and enrichment of carotenoids.</title>
        <authorList>
            <person name="Wang J."/>
        </authorList>
    </citation>
    <scope>NUCLEOTIDE SEQUENCE</scope>
    <source>
        <tissue evidence="1">Leaf</tissue>
    </source>
</reference>
<keyword evidence="2" id="KW-1185">Reference proteome</keyword>
<evidence type="ECO:0000313" key="1">
    <source>
        <dbReference type="EMBL" id="URE41882.1"/>
    </source>
</evidence>
<accession>A0A9E7I3A7</accession>